<name>A0ABS3SEH2_9CELL</name>
<evidence type="ECO:0000313" key="1">
    <source>
        <dbReference type="EMBL" id="MBO3084144.1"/>
    </source>
</evidence>
<proteinExistence type="predicted"/>
<dbReference type="RefSeq" id="WP_208214458.1">
    <property type="nucleotide sequence ID" value="NZ_CP074404.1"/>
</dbReference>
<sequence>MSMWISVLLAVAFVSLLAALLWAVRRDGLGHRQPPASHYDWFEVPR</sequence>
<comment type="caution">
    <text evidence="1">The sequence shown here is derived from an EMBL/GenBank/DDBJ whole genome shotgun (WGS) entry which is preliminary data.</text>
</comment>
<gene>
    <name evidence="1" type="ORF">J4035_05795</name>
</gene>
<organism evidence="1 2">
    <name type="scientific">Cellulomonas fengjieae</name>
    <dbReference type="NCBI Taxonomy" id="2819978"/>
    <lineage>
        <taxon>Bacteria</taxon>
        <taxon>Bacillati</taxon>
        <taxon>Actinomycetota</taxon>
        <taxon>Actinomycetes</taxon>
        <taxon>Micrococcales</taxon>
        <taxon>Cellulomonadaceae</taxon>
        <taxon>Cellulomonas</taxon>
    </lineage>
</organism>
<reference evidence="1 2" key="1">
    <citation type="submission" date="2021-03" db="EMBL/GenBank/DDBJ databases">
        <title>novel species in genus Cellulomonas.</title>
        <authorList>
            <person name="Zhang G."/>
        </authorList>
    </citation>
    <scope>NUCLEOTIDE SEQUENCE [LARGE SCALE GENOMIC DNA]</scope>
    <source>
        <strain evidence="2">zg-ZUI188</strain>
    </source>
</reference>
<evidence type="ECO:0000313" key="2">
    <source>
        <dbReference type="Proteomes" id="UP000678317"/>
    </source>
</evidence>
<dbReference type="EMBL" id="JAGFBM010000001">
    <property type="protein sequence ID" value="MBO3084144.1"/>
    <property type="molecule type" value="Genomic_DNA"/>
</dbReference>
<protein>
    <submittedName>
        <fullName evidence="1">Uncharacterized protein</fullName>
    </submittedName>
</protein>
<keyword evidence="2" id="KW-1185">Reference proteome</keyword>
<accession>A0ABS3SEH2</accession>
<dbReference type="Proteomes" id="UP000678317">
    <property type="component" value="Unassembled WGS sequence"/>
</dbReference>